<reference evidence="1" key="1">
    <citation type="submission" date="2023-07" db="EMBL/GenBank/DDBJ databases">
        <authorList>
            <person name="Pelsma A.J. K."/>
        </authorList>
    </citation>
    <scope>NUCLEOTIDE SEQUENCE</scope>
</reference>
<sequence>MTPAQARQSLARMLDAHGETVTLKRGAASYCVRARIMGASPSDVTGSVQQLGRKAIVSAEDVEAIEFPTPFRPKQDRLVWNGKTLVISAVDDATRRIQGELVAYELELSGA</sequence>
<protein>
    <submittedName>
        <fullName evidence="1">Uncharacterized protein</fullName>
    </submittedName>
</protein>
<name>A0AA48LZA4_9ZZZZ</name>
<organism evidence="1">
    <name type="scientific">freshwater sediment metagenome</name>
    <dbReference type="NCBI Taxonomy" id="556182"/>
    <lineage>
        <taxon>unclassified sequences</taxon>
        <taxon>metagenomes</taxon>
        <taxon>ecological metagenomes</taxon>
    </lineage>
</organism>
<accession>A0AA48LZA4</accession>
<gene>
    <name evidence="1" type="ORF">AMST5_01924</name>
</gene>
<evidence type="ECO:0000313" key="1">
    <source>
        <dbReference type="EMBL" id="CAJ0867131.1"/>
    </source>
</evidence>
<dbReference type="AlphaFoldDB" id="A0AA48LZA4"/>
<proteinExistence type="predicted"/>
<dbReference type="EMBL" id="OY288114">
    <property type="protein sequence ID" value="CAJ0867131.1"/>
    <property type="molecule type" value="Genomic_DNA"/>
</dbReference>